<dbReference type="EMBL" id="CP060715">
    <property type="protein sequence ID" value="QNN61547.1"/>
    <property type="molecule type" value="Genomic_DNA"/>
</dbReference>
<gene>
    <name evidence="1" type="ORF">H9L01_04110</name>
</gene>
<evidence type="ECO:0000313" key="2">
    <source>
        <dbReference type="Proteomes" id="UP000515928"/>
    </source>
</evidence>
<organism evidence="1 2">
    <name type="scientific">Erysipelothrix inopinata</name>
    <dbReference type="NCBI Taxonomy" id="225084"/>
    <lineage>
        <taxon>Bacteria</taxon>
        <taxon>Bacillati</taxon>
        <taxon>Bacillota</taxon>
        <taxon>Erysipelotrichia</taxon>
        <taxon>Erysipelotrichales</taxon>
        <taxon>Erysipelotrichaceae</taxon>
        <taxon>Erysipelothrix</taxon>
    </lineage>
</organism>
<dbReference type="RefSeq" id="WP_187534746.1">
    <property type="nucleotide sequence ID" value="NZ_CBCSHU010000003.1"/>
</dbReference>
<keyword evidence="2" id="KW-1185">Reference proteome</keyword>
<dbReference type="Proteomes" id="UP000515928">
    <property type="component" value="Chromosome"/>
</dbReference>
<protein>
    <submittedName>
        <fullName evidence="1">Uncharacterized protein</fullName>
    </submittedName>
</protein>
<proteinExistence type="predicted"/>
<dbReference type="AlphaFoldDB" id="A0A7G9S122"/>
<accession>A0A7G9S122</accession>
<sequence length="135" mass="15644">MKRKTIIVVSSLLLIVAIFGLKVLSERESEPVITFKDNIRIVLGQKQYQEADSQESRVEEVLPIVRPQDVIISNESYFDEISFNKINTESQTNLMESKPLNTFQLGDHEGTLYARKGDKVSEFEFVYEVVEHYER</sequence>
<evidence type="ECO:0000313" key="1">
    <source>
        <dbReference type="EMBL" id="QNN61547.1"/>
    </source>
</evidence>
<dbReference type="KEGG" id="eio:H9L01_04110"/>
<name>A0A7G9S122_9FIRM</name>
<reference evidence="1 2" key="1">
    <citation type="submission" date="2020-08" db="EMBL/GenBank/DDBJ databases">
        <title>Genome sequence of Erysipelothrix inopinata DSM 15511T.</title>
        <authorList>
            <person name="Hyun D.-W."/>
            <person name="Bae J.-W."/>
        </authorList>
    </citation>
    <scope>NUCLEOTIDE SEQUENCE [LARGE SCALE GENOMIC DNA]</scope>
    <source>
        <strain evidence="1 2">DSM 15511</strain>
    </source>
</reference>